<feature type="compositionally biased region" description="Acidic residues" evidence="1">
    <location>
        <begin position="1"/>
        <end position="12"/>
    </location>
</feature>
<evidence type="ECO:0000259" key="2">
    <source>
        <dbReference type="PROSITE" id="PS50994"/>
    </source>
</evidence>
<sequence>MEESSNSEDSSGEEVSSSETASTQAEKVKALLSQQKILRAIESPDKLPDSLSQEQKDDMLEMAVGTIILNLSDNVLREVNDETTAFNIWKKLEGLYLTKSLTNKIYLKERLFSFKMDPSKGLGQNLDEFKKMTIELANASENEKLSDENEAIILLNSLPESFKDVKAAIKYDRSSLSLEECISALKSKDLELKIERKDGGENLFARGKSLVKNNNQNNKNKAACVASKICDKWSIWHKRLGHMSEKGLGELSKQNLLDGDQVNKIEFCENYILGKQHRLSFSTAQHTSKQTLEYIHSDLWGPAKVPTHRGNHYFLSLIDDFSRKVWIYLLKFKDQAFESFKTWKKLVENQTSRKIKTLRIDNGLEFCKDEFNKLCENEGIQRHRTDQEATHSDGMHQVEESQIQPEDNIDPLADYELVRDKEAESGFPLELARYDWVPLAESLFSLSNVLRVLGIHLEYLGSLL</sequence>
<dbReference type="GO" id="GO:0015074">
    <property type="term" value="P:DNA integration"/>
    <property type="evidence" value="ECO:0007669"/>
    <property type="project" value="InterPro"/>
</dbReference>
<dbReference type="Pfam" id="PF13976">
    <property type="entry name" value="gag_pre-integrs"/>
    <property type="match status" value="1"/>
</dbReference>
<dbReference type="GO" id="GO:0003676">
    <property type="term" value="F:nucleic acid binding"/>
    <property type="evidence" value="ECO:0007669"/>
    <property type="project" value="InterPro"/>
</dbReference>
<dbReference type="Pfam" id="PF00665">
    <property type="entry name" value="rve"/>
    <property type="match status" value="1"/>
</dbReference>
<feature type="compositionally biased region" description="Low complexity" evidence="1">
    <location>
        <begin position="13"/>
        <end position="22"/>
    </location>
</feature>
<dbReference type="InterPro" id="IPR036397">
    <property type="entry name" value="RNaseH_sf"/>
</dbReference>
<dbReference type="OrthoDB" id="1935865at2759"/>
<evidence type="ECO:0000256" key="1">
    <source>
        <dbReference type="SAM" id="MobiDB-lite"/>
    </source>
</evidence>
<dbReference type="Pfam" id="PF14223">
    <property type="entry name" value="Retrotran_gag_2"/>
    <property type="match status" value="1"/>
</dbReference>
<dbReference type="PANTHER" id="PTHR42648">
    <property type="entry name" value="TRANSPOSASE, PUTATIVE-RELATED"/>
    <property type="match status" value="1"/>
</dbReference>
<dbReference type="InterPro" id="IPR001584">
    <property type="entry name" value="Integrase_cat-core"/>
</dbReference>
<dbReference type="EMBL" id="VAHF01000009">
    <property type="protein sequence ID" value="TXG53987.1"/>
    <property type="molecule type" value="Genomic_DNA"/>
</dbReference>
<keyword evidence="4" id="KW-1185">Reference proteome</keyword>
<feature type="region of interest" description="Disordered" evidence="1">
    <location>
        <begin position="1"/>
        <end position="26"/>
    </location>
</feature>
<dbReference type="Gene3D" id="3.30.420.10">
    <property type="entry name" value="Ribonuclease H-like superfamily/Ribonuclease H"/>
    <property type="match status" value="1"/>
</dbReference>
<dbReference type="InterPro" id="IPR025724">
    <property type="entry name" value="GAG-pre-integrase_dom"/>
</dbReference>
<dbReference type="Proteomes" id="UP000323000">
    <property type="component" value="Chromosome 9"/>
</dbReference>
<evidence type="ECO:0000313" key="4">
    <source>
        <dbReference type="Proteomes" id="UP000323000"/>
    </source>
</evidence>
<dbReference type="InterPro" id="IPR012337">
    <property type="entry name" value="RNaseH-like_sf"/>
</dbReference>
<dbReference type="PROSITE" id="PS50994">
    <property type="entry name" value="INTEGRASE"/>
    <property type="match status" value="1"/>
</dbReference>
<evidence type="ECO:0000313" key="3">
    <source>
        <dbReference type="EMBL" id="TXG53987.1"/>
    </source>
</evidence>
<proteinExistence type="predicted"/>
<reference evidence="4" key="1">
    <citation type="journal article" date="2019" name="Gigascience">
        <title>De novo genome assembly of the endangered Acer yangbiense, a plant species with extremely small populations endemic to Yunnan Province, China.</title>
        <authorList>
            <person name="Yang J."/>
            <person name="Wariss H.M."/>
            <person name="Tao L."/>
            <person name="Zhang R."/>
            <person name="Yun Q."/>
            <person name="Hollingsworth P."/>
            <person name="Dao Z."/>
            <person name="Luo G."/>
            <person name="Guo H."/>
            <person name="Ma Y."/>
            <person name="Sun W."/>
        </authorList>
    </citation>
    <scope>NUCLEOTIDE SEQUENCE [LARGE SCALE GENOMIC DNA]</scope>
    <source>
        <strain evidence="4">cv. Malutang</strain>
    </source>
</reference>
<dbReference type="PANTHER" id="PTHR42648:SF31">
    <property type="entry name" value="RNA-DIRECTED DNA POLYMERASE"/>
    <property type="match status" value="1"/>
</dbReference>
<dbReference type="InterPro" id="IPR039537">
    <property type="entry name" value="Retrotran_Ty1/copia-like"/>
</dbReference>
<name>A0A5C7HAS4_9ROSI</name>
<organism evidence="3 4">
    <name type="scientific">Acer yangbiense</name>
    <dbReference type="NCBI Taxonomy" id="1000413"/>
    <lineage>
        <taxon>Eukaryota</taxon>
        <taxon>Viridiplantae</taxon>
        <taxon>Streptophyta</taxon>
        <taxon>Embryophyta</taxon>
        <taxon>Tracheophyta</taxon>
        <taxon>Spermatophyta</taxon>
        <taxon>Magnoliopsida</taxon>
        <taxon>eudicotyledons</taxon>
        <taxon>Gunneridae</taxon>
        <taxon>Pentapetalae</taxon>
        <taxon>rosids</taxon>
        <taxon>malvids</taxon>
        <taxon>Sapindales</taxon>
        <taxon>Sapindaceae</taxon>
        <taxon>Hippocastanoideae</taxon>
        <taxon>Acereae</taxon>
        <taxon>Acer</taxon>
    </lineage>
</organism>
<comment type="caution">
    <text evidence="3">The sequence shown here is derived from an EMBL/GenBank/DDBJ whole genome shotgun (WGS) entry which is preliminary data.</text>
</comment>
<accession>A0A5C7HAS4</accession>
<dbReference type="SUPFAM" id="SSF53098">
    <property type="entry name" value="Ribonuclease H-like"/>
    <property type="match status" value="1"/>
</dbReference>
<gene>
    <name evidence="3" type="ORF">EZV62_019243</name>
</gene>
<protein>
    <recommendedName>
        <fullName evidence="2">Integrase catalytic domain-containing protein</fullName>
    </recommendedName>
</protein>
<feature type="domain" description="Integrase catalytic" evidence="2">
    <location>
        <begin position="287"/>
        <end position="395"/>
    </location>
</feature>
<dbReference type="AlphaFoldDB" id="A0A5C7HAS4"/>